<organism evidence="2 3">
    <name type="scientific">Cylicostephanus goldi</name>
    <name type="common">Nematode worm</name>
    <dbReference type="NCBI Taxonomy" id="71465"/>
    <lineage>
        <taxon>Eukaryota</taxon>
        <taxon>Metazoa</taxon>
        <taxon>Ecdysozoa</taxon>
        <taxon>Nematoda</taxon>
        <taxon>Chromadorea</taxon>
        <taxon>Rhabditida</taxon>
        <taxon>Rhabditina</taxon>
        <taxon>Rhabditomorpha</taxon>
        <taxon>Strongyloidea</taxon>
        <taxon>Strongylidae</taxon>
        <taxon>Cylicostephanus</taxon>
    </lineage>
</organism>
<keyword evidence="3" id="KW-1185">Reference proteome</keyword>
<feature type="domain" description="Arrestin C-terminal-like" evidence="1">
    <location>
        <begin position="37"/>
        <end position="87"/>
    </location>
</feature>
<dbReference type="EMBL" id="UYRV01004517">
    <property type="protein sequence ID" value="VDK51589.1"/>
    <property type="molecule type" value="Genomic_DNA"/>
</dbReference>
<gene>
    <name evidence="2" type="ORF">CGOC_LOCUS2115</name>
</gene>
<dbReference type="InterPro" id="IPR014756">
    <property type="entry name" value="Ig_E-set"/>
</dbReference>
<evidence type="ECO:0000259" key="1">
    <source>
        <dbReference type="Pfam" id="PF02752"/>
    </source>
</evidence>
<dbReference type="SUPFAM" id="SSF81296">
    <property type="entry name" value="E set domains"/>
    <property type="match status" value="1"/>
</dbReference>
<dbReference type="Pfam" id="PF02752">
    <property type="entry name" value="Arrestin_C"/>
    <property type="match status" value="1"/>
</dbReference>
<dbReference type="AlphaFoldDB" id="A0A3P6QRU7"/>
<dbReference type="InterPro" id="IPR014752">
    <property type="entry name" value="Arrestin-like_C"/>
</dbReference>
<accession>A0A3P6QRU7</accession>
<evidence type="ECO:0000313" key="2">
    <source>
        <dbReference type="EMBL" id="VDK51589.1"/>
    </source>
</evidence>
<evidence type="ECO:0000313" key="3">
    <source>
        <dbReference type="Proteomes" id="UP000271889"/>
    </source>
</evidence>
<dbReference type="Gene3D" id="2.60.40.640">
    <property type="match status" value="1"/>
</dbReference>
<name>A0A3P6QRU7_CYLGO</name>
<dbReference type="OrthoDB" id="2333384at2759"/>
<dbReference type="Proteomes" id="UP000271889">
    <property type="component" value="Unassembled WGS sequence"/>
</dbReference>
<sequence>RKYLSIFSGRDSRSVFEKLWLNRHLQIDFTCCTLPFGCVSLIVSLPRTAFRLGEGIEAQVTVNNRTRKGLKECALQLCMKTQFEAMSRKGKGLLVIFLIFIY</sequence>
<reference evidence="2 3" key="1">
    <citation type="submission" date="2018-11" db="EMBL/GenBank/DDBJ databases">
        <authorList>
            <consortium name="Pathogen Informatics"/>
        </authorList>
    </citation>
    <scope>NUCLEOTIDE SEQUENCE [LARGE SCALE GENOMIC DNA]</scope>
</reference>
<dbReference type="InterPro" id="IPR011022">
    <property type="entry name" value="Arrestin_C-like"/>
</dbReference>
<proteinExistence type="predicted"/>
<protein>
    <recommendedName>
        <fullName evidence="1">Arrestin C-terminal-like domain-containing protein</fullName>
    </recommendedName>
</protein>
<feature type="non-terminal residue" evidence="2">
    <location>
        <position position="1"/>
    </location>
</feature>